<dbReference type="Gene3D" id="2.120.10.30">
    <property type="entry name" value="TolB, C-terminal domain"/>
    <property type="match status" value="1"/>
</dbReference>
<proteinExistence type="predicted"/>
<name>A0ABQ5VAH0_9PROT</name>
<dbReference type="EMBL" id="BSNK01000002">
    <property type="protein sequence ID" value="GLQ24002.1"/>
    <property type="molecule type" value="Genomic_DNA"/>
</dbReference>
<feature type="domain" description="Glucose/Sorbosone dehydrogenase" evidence="1">
    <location>
        <begin position="48"/>
        <end position="195"/>
    </location>
</feature>
<organism evidence="2 3">
    <name type="scientific">Algimonas ampicilliniresistens</name>
    <dbReference type="NCBI Taxonomy" id="1298735"/>
    <lineage>
        <taxon>Bacteria</taxon>
        <taxon>Pseudomonadati</taxon>
        <taxon>Pseudomonadota</taxon>
        <taxon>Alphaproteobacteria</taxon>
        <taxon>Maricaulales</taxon>
        <taxon>Robiginitomaculaceae</taxon>
        <taxon>Algimonas</taxon>
    </lineage>
</organism>
<comment type="caution">
    <text evidence="2">The sequence shown here is derived from an EMBL/GenBank/DDBJ whole genome shotgun (WGS) entry which is preliminary data.</text>
</comment>
<dbReference type="PROSITE" id="PS51257">
    <property type="entry name" value="PROKAR_LIPOPROTEIN"/>
    <property type="match status" value="1"/>
</dbReference>
<dbReference type="Proteomes" id="UP001161391">
    <property type="component" value="Unassembled WGS sequence"/>
</dbReference>
<evidence type="ECO:0000313" key="3">
    <source>
        <dbReference type="Proteomes" id="UP001161391"/>
    </source>
</evidence>
<protein>
    <recommendedName>
        <fullName evidence="1">Glucose/Sorbosone dehydrogenase domain-containing protein</fullName>
    </recommendedName>
</protein>
<gene>
    <name evidence="2" type="ORF">GCM10007853_18760</name>
</gene>
<reference evidence="2" key="1">
    <citation type="journal article" date="2014" name="Int. J. Syst. Evol. Microbiol.">
        <title>Complete genome of a new Firmicutes species belonging to the dominant human colonic microbiota ('Ruminococcus bicirculans') reveals two chromosomes and a selective capacity to utilize plant glucans.</title>
        <authorList>
            <consortium name="NISC Comparative Sequencing Program"/>
            <person name="Wegmann U."/>
            <person name="Louis P."/>
            <person name="Goesmann A."/>
            <person name="Henrissat B."/>
            <person name="Duncan S.H."/>
            <person name="Flint H.J."/>
        </authorList>
    </citation>
    <scope>NUCLEOTIDE SEQUENCE</scope>
    <source>
        <strain evidence="2">NBRC 108219</strain>
    </source>
</reference>
<dbReference type="InterPro" id="IPR012938">
    <property type="entry name" value="Glc/Sorbosone_DH"/>
</dbReference>
<sequence>MDRRSNMKWLSVAVTATWLTACLEAQPAPDLPTRTISDFQLETVVDGLERPWAVASLPEGGYLITGKLGKLWRIESGTAREIENLPMEIGAFAGNRVAEGGQGGLLDVALAPDFATSGEIYLSYAYGNWNANGTALLRAYLDGDRIVSSETVFRVSPAKAAGSHFGGKILFLNDGTLLLSLGDGFSLREEAQKPASISAPLSASRAMAARRLIIPISATRPSRNCSASVTAMFRAWH</sequence>
<accession>A0ABQ5VAH0</accession>
<dbReference type="PANTHER" id="PTHR19328:SF75">
    <property type="entry name" value="ALDOSE SUGAR DEHYDROGENASE YLII"/>
    <property type="match status" value="1"/>
</dbReference>
<dbReference type="InterPro" id="IPR011041">
    <property type="entry name" value="Quinoprot_gluc/sorb_DH_b-prop"/>
</dbReference>
<dbReference type="InterPro" id="IPR011042">
    <property type="entry name" value="6-blade_b-propeller_TolB-like"/>
</dbReference>
<dbReference type="PANTHER" id="PTHR19328">
    <property type="entry name" value="HEDGEHOG-INTERACTING PROTEIN"/>
    <property type="match status" value="1"/>
</dbReference>
<evidence type="ECO:0000259" key="1">
    <source>
        <dbReference type="Pfam" id="PF07995"/>
    </source>
</evidence>
<keyword evidence="3" id="KW-1185">Reference proteome</keyword>
<dbReference type="SUPFAM" id="SSF50952">
    <property type="entry name" value="Soluble quinoprotein glucose dehydrogenase"/>
    <property type="match status" value="1"/>
</dbReference>
<evidence type="ECO:0000313" key="2">
    <source>
        <dbReference type="EMBL" id="GLQ24002.1"/>
    </source>
</evidence>
<reference evidence="2" key="2">
    <citation type="submission" date="2023-01" db="EMBL/GenBank/DDBJ databases">
        <title>Draft genome sequence of Algimonas ampicilliniresistens strain NBRC 108219.</title>
        <authorList>
            <person name="Sun Q."/>
            <person name="Mori K."/>
        </authorList>
    </citation>
    <scope>NUCLEOTIDE SEQUENCE</scope>
    <source>
        <strain evidence="2">NBRC 108219</strain>
    </source>
</reference>
<dbReference type="Pfam" id="PF07995">
    <property type="entry name" value="GSDH"/>
    <property type="match status" value="1"/>
</dbReference>